<reference evidence="7" key="3">
    <citation type="submission" date="2018-07" db="EMBL/GenBank/DDBJ databases">
        <title>WGS assembly of Glycine max.</title>
        <authorList>
            <person name="Schmutz J."/>
            <person name="Cannon S."/>
            <person name="Schlueter J."/>
            <person name="Ma J."/>
            <person name="Mitros T."/>
            <person name="Nelson W."/>
            <person name="Hyten D."/>
            <person name="Song Q."/>
            <person name="Thelen J."/>
            <person name="Cheng J."/>
            <person name="Xu D."/>
            <person name="Hellsten U."/>
            <person name="May G."/>
            <person name="Yu Y."/>
            <person name="Sakurai T."/>
            <person name="Umezawa T."/>
            <person name="Bhattacharyya M."/>
            <person name="Sandhu D."/>
            <person name="Valliyodan B."/>
            <person name="Lindquist E."/>
            <person name="Peto M."/>
            <person name="Grant D."/>
            <person name="Shu S."/>
            <person name="Goodstein D."/>
            <person name="Barry K."/>
            <person name="Futrell-Griggs M."/>
            <person name="Abernathy B."/>
            <person name="Du J."/>
            <person name="Tian Z."/>
            <person name="Zhu L."/>
            <person name="Gill N."/>
            <person name="Joshi T."/>
            <person name="Libault M."/>
            <person name="Sethuraman A."/>
            <person name="Zhang X."/>
            <person name="Shinozaki K."/>
            <person name="Nguyen H."/>
            <person name="Wing R."/>
            <person name="Cregan P."/>
            <person name="Specht J."/>
            <person name="Grimwood J."/>
            <person name="Rokhsar D."/>
            <person name="Stacey G."/>
            <person name="Shoemaker R."/>
            <person name="Jackson S."/>
        </authorList>
    </citation>
    <scope>NUCLEOTIDE SEQUENCE</scope>
    <source>
        <tissue evidence="7">Callus</tissue>
    </source>
</reference>
<dbReference type="EnsemblPlants" id="KRG94333">
    <property type="protein sequence ID" value="KRG94333"/>
    <property type="gene ID" value="GLYMA_19G076900"/>
</dbReference>
<keyword evidence="4" id="KW-0539">Nucleus</keyword>
<evidence type="ECO:0000256" key="1">
    <source>
        <dbReference type="ARBA" id="ARBA00004604"/>
    </source>
</evidence>
<feature type="repeat" description="WD" evidence="5">
    <location>
        <begin position="20"/>
        <end position="53"/>
    </location>
</feature>
<protein>
    <recommendedName>
        <fullName evidence="6">U3 small nucleolar RNA-associated protein 13 C-terminal domain-containing protein</fullName>
    </recommendedName>
</protein>
<accession>A0A0R0EJ70</accession>
<reference evidence="8" key="2">
    <citation type="submission" date="2018-02" db="UniProtKB">
        <authorList>
            <consortium name="EnsemblPlants"/>
        </authorList>
    </citation>
    <scope>IDENTIFICATION</scope>
    <source>
        <strain evidence="8">Williams 82</strain>
    </source>
</reference>
<reference evidence="7 8" key="1">
    <citation type="journal article" date="2010" name="Nature">
        <title>Genome sequence of the palaeopolyploid soybean.</title>
        <authorList>
            <person name="Schmutz J."/>
            <person name="Cannon S.B."/>
            <person name="Schlueter J."/>
            <person name="Ma J."/>
            <person name="Mitros T."/>
            <person name="Nelson W."/>
            <person name="Hyten D.L."/>
            <person name="Song Q."/>
            <person name="Thelen J.J."/>
            <person name="Cheng J."/>
            <person name="Xu D."/>
            <person name="Hellsten U."/>
            <person name="May G.D."/>
            <person name="Yu Y."/>
            <person name="Sakurai T."/>
            <person name="Umezawa T."/>
            <person name="Bhattacharyya M.K."/>
            <person name="Sandhu D."/>
            <person name="Valliyodan B."/>
            <person name="Lindquist E."/>
            <person name="Peto M."/>
            <person name="Grant D."/>
            <person name="Shu S."/>
            <person name="Goodstein D."/>
            <person name="Barry K."/>
            <person name="Futrell-Griggs M."/>
            <person name="Abernathy B."/>
            <person name="Du J."/>
            <person name="Tian Z."/>
            <person name="Zhu L."/>
            <person name="Gill N."/>
            <person name="Joshi T."/>
            <person name="Libault M."/>
            <person name="Sethuraman A."/>
            <person name="Zhang X.-C."/>
            <person name="Shinozaki K."/>
            <person name="Nguyen H.T."/>
            <person name="Wing R.A."/>
            <person name="Cregan P."/>
            <person name="Specht J."/>
            <person name="Grimwood J."/>
            <person name="Rokhsar D."/>
            <person name="Stacey G."/>
            <person name="Shoemaker R.C."/>
            <person name="Jackson S.A."/>
        </authorList>
    </citation>
    <scope>NUCLEOTIDE SEQUENCE</scope>
    <source>
        <strain evidence="8">cv. Williams 82</strain>
        <tissue evidence="7">Callus</tissue>
    </source>
</reference>
<organism evidence="7">
    <name type="scientific">Glycine max</name>
    <name type="common">Soybean</name>
    <name type="synonym">Glycine hispida</name>
    <dbReference type="NCBI Taxonomy" id="3847"/>
    <lineage>
        <taxon>Eukaryota</taxon>
        <taxon>Viridiplantae</taxon>
        <taxon>Streptophyta</taxon>
        <taxon>Embryophyta</taxon>
        <taxon>Tracheophyta</taxon>
        <taxon>Spermatophyta</taxon>
        <taxon>Magnoliopsida</taxon>
        <taxon>eudicotyledons</taxon>
        <taxon>Gunneridae</taxon>
        <taxon>Pentapetalae</taxon>
        <taxon>rosids</taxon>
        <taxon>fabids</taxon>
        <taxon>Fabales</taxon>
        <taxon>Fabaceae</taxon>
        <taxon>Papilionoideae</taxon>
        <taxon>50 kb inversion clade</taxon>
        <taxon>NPAAA clade</taxon>
        <taxon>indigoferoid/millettioid clade</taxon>
        <taxon>Phaseoleae</taxon>
        <taxon>Glycine</taxon>
        <taxon>Glycine subgen. Soja</taxon>
    </lineage>
</organism>
<dbReference type="Pfam" id="PF00400">
    <property type="entry name" value="WD40"/>
    <property type="match status" value="3"/>
</dbReference>
<feature type="domain" description="U3 small nucleolar RNA-associated protein 13 C-terminal" evidence="6">
    <location>
        <begin position="139"/>
        <end position="202"/>
    </location>
</feature>
<evidence type="ECO:0000313" key="9">
    <source>
        <dbReference type="Proteomes" id="UP000008827"/>
    </source>
</evidence>
<dbReference type="Gramene" id="KRG94333">
    <property type="protein sequence ID" value="KRG94333"/>
    <property type="gene ID" value="GLYMA_19G076900"/>
</dbReference>
<evidence type="ECO:0000313" key="8">
    <source>
        <dbReference type="EnsemblPlants" id="KRG94333"/>
    </source>
</evidence>
<dbReference type="GO" id="GO:0032040">
    <property type="term" value="C:small-subunit processome"/>
    <property type="evidence" value="ECO:0007669"/>
    <property type="project" value="InterPro"/>
</dbReference>
<dbReference type="Gene3D" id="2.130.10.10">
    <property type="entry name" value="YVTN repeat-like/Quinoprotein amine dehydrogenase"/>
    <property type="match status" value="1"/>
</dbReference>
<dbReference type="InterPro" id="IPR001680">
    <property type="entry name" value="WD40_rpt"/>
</dbReference>
<evidence type="ECO:0000256" key="4">
    <source>
        <dbReference type="ARBA" id="ARBA00023242"/>
    </source>
</evidence>
<keyword evidence="2 5" id="KW-0853">WD repeat</keyword>
<evidence type="ECO:0000256" key="5">
    <source>
        <dbReference type="PROSITE-ProRule" id="PRU00221"/>
    </source>
</evidence>
<dbReference type="SUPFAM" id="SSF50978">
    <property type="entry name" value="WD40 repeat-like"/>
    <property type="match status" value="1"/>
</dbReference>
<feature type="repeat" description="WD" evidence="5">
    <location>
        <begin position="62"/>
        <end position="103"/>
    </location>
</feature>
<sequence>MDGLSDNMTMPINLKAKAVVAAHDKDINSVAVAPNDSLVCSGSQDRTTCVWRLPDLVSVVVFKGHKRGIWSVEFSPVDQCVVTASGDKTIRIWAISDGSCLKTFEGHTSSVLRALFVTRGTQIVSCGMRLSEEGVVKGQELENAVSDADYTKAIQIAFELRRPHRLFELFAELCRKRVAENHMDRALKGLGGEELRILFNYI</sequence>
<dbReference type="InParanoid" id="A0A0R0EJ70"/>
<dbReference type="PROSITE" id="PS50294">
    <property type="entry name" value="WD_REPEATS_REGION"/>
    <property type="match status" value="2"/>
</dbReference>
<dbReference type="PROSITE" id="PS50082">
    <property type="entry name" value="WD_REPEATS_2"/>
    <property type="match status" value="2"/>
</dbReference>
<keyword evidence="3" id="KW-0677">Repeat</keyword>
<name>A0A0R0EJ70_SOYBN</name>
<dbReference type="SMART" id="SM00320">
    <property type="entry name" value="WD40"/>
    <property type="match status" value="3"/>
</dbReference>
<keyword evidence="9" id="KW-1185">Reference proteome</keyword>
<proteinExistence type="predicted"/>
<comment type="subcellular location">
    <subcellularLocation>
        <location evidence="1">Nucleus</location>
        <location evidence="1">Nucleolus</location>
    </subcellularLocation>
</comment>
<dbReference type="InterPro" id="IPR013934">
    <property type="entry name" value="Utp13_C"/>
</dbReference>
<gene>
    <name evidence="7" type="ORF">GLYMA_19G076900</name>
</gene>
<dbReference type="PANTHER" id="PTHR19854">
    <property type="entry name" value="TRANSDUCIN BETA-LIKE 3"/>
    <property type="match status" value="1"/>
</dbReference>
<evidence type="ECO:0000256" key="3">
    <source>
        <dbReference type="ARBA" id="ARBA00022737"/>
    </source>
</evidence>
<dbReference type="Pfam" id="PF08625">
    <property type="entry name" value="Utp13"/>
    <property type="match status" value="1"/>
</dbReference>
<dbReference type="InterPro" id="IPR015943">
    <property type="entry name" value="WD40/YVTN_repeat-like_dom_sf"/>
</dbReference>
<evidence type="ECO:0000259" key="6">
    <source>
        <dbReference type="Pfam" id="PF08625"/>
    </source>
</evidence>
<dbReference type="EMBL" id="CM000852">
    <property type="protein sequence ID" value="KRG94333.1"/>
    <property type="molecule type" value="Genomic_DNA"/>
</dbReference>
<dbReference type="AlphaFoldDB" id="A0A0R0EJ70"/>
<dbReference type="SMR" id="A0A0R0EJ70"/>
<dbReference type="PANTHER" id="PTHR19854:SF15">
    <property type="entry name" value="TRANSDUCIN BETA-LIKE PROTEIN 3"/>
    <property type="match status" value="1"/>
</dbReference>
<dbReference type="GO" id="GO:0006364">
    <property type="term" value="P:rRNA processing"/>
    <property type="evidence" value="ECO:0007669"/>
    <property type="project" value="InterPro"/>
</dbReference>
<dbReference type="InterPro" id="IPR036322">
    <property type="entry name" value="WD40_repeat_dom_sf"/>
</dbReference>
<dbReference type="Proteomes" id="UP000008827">
    <property type="component" value="Chromosome 19"/>
</dbReference>
<evidence type="ECO:0000313" key="7">
    <source>
        <dbReference type="EMBL" id="KRG94333.1"/>
    </source>
</evidence>
<evidence type="ECO:0000256" key="2">
    <source>
        <dbReference type="ARBA" id="ARBA00022574"/>
    </source>
</evidence>
<dbReference type="STRING" id="3847.A0A0R0EJ70"/>